<dbReference type="Proteomes" id="UP000265618">
    <property type="component" value="Unassembled WGS sequence"/>
</dbReference>
<evidence type="ECO:0000256" key="1">
    <source>
        <dbReference type="SAM" id="MobiDB-lite"/>
    </source>
</evidence>
<organism evidence="3 4">
    <name type="scientific">Kipferlia bialata</name>
    <dbReference type="NCBI Taxonomy" id="797122"/>
    <lineage>
        <taxon>Eukaryota</taxon>
        <taxon>Metamonada</taxon>
        <taxon>Carpediemonas-like organisms</taxon>
        <taxon>Kipferlia</taxon>
    </lineage>
</organism>
<dbReference type="Pfam" id="PF08393">
    <property type="entry name" value="DHC_N2"/>
    <property type="match status" value="1"/>
</dbReference>
<feature type="compositionally biased region" description="Basic and acidic residues" evidence="1">
    <location>
        <begin position="1432"/>
        <end position="1455"/>
    </location>
</feature>
<protein>
    <recommendedName>
        <fullName evidence="2">Dynein heavy chain linker domain-containing protein</fullName>
    </recommendedName>
</protein>
<dbReference type="InterPro" id="IPR013602">
    <property type="entry name" value="Dynein_heavy_linker"/>
</dbReference>
<evidence type="ECO:0000313" key="4">
    <source>
        <dbReference type="Proteomes" id="UP000265618"/>
    </source>
</evidence>
<sequence length="2327" mass="254833">MDTFKEWKGTENPIIHTDGMPIPVTSCIRDYAALLGPKYAHVVPNALKCHNALIRQLQQHLDQPLCLSSSAILDATGHADYSSLLAHFREEGEEVVESVSSLKTEDDLPAFLPPSAIEALKASVFDAEQSLLDDYQSLVQSIPVDAFYGGAVSHLHSSKAALQSRLEVGRRDSATVHADILLAAATCVVKRVQKLHEALTAPINLPSQEVALERLVESLMGNTDKWQVCYEALDAYCDAMLSRGCYIHLETHLALARIHGFIVRLPETAKTIAVERQATHRRMSSQLTSIASWLSGVTRTILTRCDCLTHLRHDFLESLAEGEGERESGREMSMVKKPLAFLHEEFPLPDVSEFLAIMYRVGTLVEGGKASQDDMCQSMLKSGGLVVSFGENTGLPVIPLAIEKASLTGDPIGSGLLLAREAMAASAVPVIEFESELGVSMCRPAALPSNPGSQIPMTARGTLPATARGRISIEDRLAYASHDQPSEALVPVGGTVSASVSKIDNVKREASGRPIQFTKYHRPSDRSAVVVEDVLDELIQLLRASQRGIRLIDRWSAQLGIEGVAVSPKLDTLAGHPLLLHRCTTLLREANQTIALLQSVPIETLDATELNKTMKAMTTCVADMEAGYEEERYRDSRGKWHKGSAHPNLSFAKALHQCHQQLLPSIELVTLLSTPSLQHRHLDVLESQTGLPVLRLAQISCAELILAGALDNLEPIQSMVDTADAEAKVDARLDACEHTMSAWTVDVSLEKGVTDGFHLPDDIVKSLRSIALYVQRDVGSHYAEAITTRARKVEHNVLWAMHTASMLMYTQQYLELGSLLMAGTDKFEGFYNNALSKWYLVRKSTARKAQQRLMGVLLDRDLTDSLQVIISSISPVIRHIREHHTHEYLLPPIKTTKGMVPDPNLNDLMCVPDRASYLESAGTSIPAPHVQPFCREGERFNPCAPLALFNIDGYLMRPTSQSGISAKELRESKNIESDTTWEITAVISGGRYAAKVEVLRIEPVPVPRNRGLLTRSVRAAIKVAVRDQSDAAIHDLETHDMASFWTKRTFHCQYIALSAWVHDTFRKAVVSPDPEMSMFKASRDIITQLKPPKDHPRQRVCRLLQETAEVWIKHINPELPEGASLHLPVLNALCTARWMFSGKNPLCVSSLGVHVKQCGYDWLGCPTQVEMPPTGSVLDSEEMGDFAPDTLCSLLGTGITVGICTTINAPVQSVAGFLFQVARIFGQSPFLLCCNHYDTAADMAVTLGNLLLDGRFVILIGLENAPHTFVDMVGDIAQTLHTGGELPYATGVDHTYCTDSNINKSIVKRPLGEDQPHESEHTAGTLLFYLPMLSSGPLIIPPSLPREGPIRYIDVRPPPERLRYLPKRAGKPCHSLVSTYSHAVPQVFMGPSDLAIAMALRCTTPPEPESYAGSMTASLSDRGSLEDNYSESMEKREGEAGGEGEGERDSERDDLSDSYSSSITETSSEIVDVEIPSQTEVGDTPEIAVLKYMSMSFDQHGRDGLQSVVSAAFGSSYNSDTDRPCIDYGEGDGLLSGEGVYAARWLSALLHGVTPVDPLPEGEEGEVKDVGGDVHTIWIQSECVQVARAVVDYAAEIAGVKTVFLAHHLAETRAPRGGWKIVDLRFDREGLAYGKREEYNKCRIAMLGKPVANDHTIFISPCLPKHTIFSSHTLRANVRMVNAPVAFNKAITHSMGTVPDINSTTDSVAFFFGAVGRFFEILTGALDVTLTSIEGSFLQSLLLWNLHEQGAITLRPTPIDMNTDGDHVEVEQAHHKLHMFSLPSVGPVMSVHPSSRFFSSYGTDCELGHKVSLFLCAFASVYTAYSFLAAFQIDFNMDIYLAMREITTQTRALSALRERHEGFADLSARELNDCFPGSLEPGPFEPLRFNTETCEMETYTLRDPVELEDFFMTHPRWTISPVLTNTNRAFAHSIAACITFGVSSVVNSSRTVGKTWTTTAASNLVPAFCKCEGSVCAPADKGNTAISGSTTRAADGALVPLFNHGVGLLLDFDSTSPADLLADCVPFAMAVSRTAILVDQEKEICLADLNMGSEETQPKELLSVDQNDSLCSIHGCYRVEGISLTVETHFATERQTGASLSPDAEAAGLLHSYAFTFNADQLIDYTLVESMFETVPIQQSEPPALRKALVQSLFNLSDKLDLSPLRIVDTFRRQGLLATKRDPKLYFASPQTLLVSALRCVRKVFTASQERDIMECFAPLEEEGLPDVVVPMQEESSGLVAAMVTPSDKRQWGDILSALLSGPGAPMPKKSFYFVSDSFSPLLQSTYPLTDILAQLKITHPDSVPSVLRTAVQTECWMAVNNTVAQS</sequence>
<accession>A0A9K3GFW9</accession>
<keyword evidence="4" id="KW-1185">Reference proteome</keyword>
<proteinExistence type="predicted"/>
<gene>
    <name evidence="3" type="ORF">KIPB_003653</name>
</gene>
<name>A0A9K3GFW9_9EUKA</name>
<feature type="region of interest" description="Disordered" evidence="1">
    <location>
        <begin position="1407"/>
        <end position="1479"/>
    </location>
</feature>
<reference evidence="3 4" key="1">
    <citation type="journal article" date="2018" name="PLoS ONE">
        <title>The draft genome of Kipferlia bialata reveals reductive genome evolution in fornicate parasites.</title>
        <authorList>
            <person name="Tanifuji G."/>
            <person name="Takabayashi S."/>
            <person name="Kume K."/>
            <person name="Takagi M."/>
            <person name="Nakayama T."/>
            <person name="Kamikawa R."/>
            <person name="Inagaki Y."/>
            <person name="Hashimoto T."/>
        </authorList>
    </citation>
    <scope>NUCLEOTIDE SEQUENCE [LARGE SCALE GENOMIC DNA]</scope>
    <source>
        <strain evidence="3">NY0173</strain>
    </source>
</reference>
<feature type="non-terminal residue" evidence="3">
    <location>
        <position position="1"/>
    </location>
</feature>
<evidence type="ECO:0000259" key="2">
    <source>
        <dbReference type="Pfam" id="PF08393"/>
    </source>
</evidence>
<feature type="domain" description="Dynein heavy chain linker" evidence="2">
    <location>
        <begin position="581"/>
        <end position="812"/>
    </location>
</feature>
<dbReference type="EMBL" id="BDIP01000716">
    <property type="protein sequence ID" value="GIQ82499.1"/>
    <property type="molecule type" value="Genomic_DNA"/>
</dbReference>
<feature type="compositionally biased region" description="Low complexity" evidence="1">
    <location>
        <begin position="1457"/>
        <end position="1470"/>
    </location>
</feature>
<comment type="caution">
    <text evidence="3">The sequence shown here is derived from an EMBL/GenBank/DDBJ whole genome shotgun (WGS) entry which is preliminary data.</text>
</comment>
<evidence type="ECO:0000313" key="3">
    <source>
        <dbReference type="EMBL" id="GIQ82499.1"/>
    </source>
</evidence>